<keyword evidence="2" id="KW-0812">Transmembrane</keyword>
<dbReference type="Proteomes" id="UP000321249">
    <property type="component" value="Unassembled WGS sequence"/>
</dbReference>
<proteinExistence type="predicted"/>
<reference evidence="3 4" key="1">
    <citation type="journal article" date="2015" name="J. Microbiol.">
        <title>Sphingosinicella ginsenosidimutans sp. nov., with ginsenoside converting activity.</title>
        <authorList>
            <person name="Kim J.K."/>
            <person name="Kang M.S."/>
            <person name="Park S.C."/>
            <person name="Kim K.M."/>
            <person name="Choi K."/>
            <person name="Yoon M.H."/>
            <person name="Im W.T."/>
        </authorList>
    </citation>
    <scope>NUCLEOTIDE SEQUENCE [LARGE SCALE GENOMIC DNA]</scope>
    <source>
        <strain evidence="3 4">BS-11</strain>
    </source>
</reference>
<feature type="transmembrane region" description="Helical" evidence="2">
    <location>
        <begin position="43"/>
        <end position="64"/>
    </location>
</feature>
<sequence length="127" mass="13422">MTAPKNKASRPAIEQARERTLSAYESARSRAADVTRDVTDQMAVYPVAAVIGGMAVGALLGFLLPRTQREREWLGDAGRKLTGAARDVAQKGLDAGRERADQFTGHIVNTLGASIVEAVGGKDDAAD</sequence>
<evidence type="ECO:0008006" key="5">
    <source>
        <dbReference type="Google" id="ProtNLM"/>
    </source>
</evidence>
<evidence type="ECO:0000313" key="4">
    <source>
        <dbReference type="Proteomes" id="UP000321249"/>
    </source>
</evidence>
<accession>A0A5C6TVT3</accession>
<protein>
    <recommendedName>
        <fullName evidence="5">YtxH domain-containing protein</fullName>
    </recommendedName>
</protein>
<dbReference type="RefSeq" id="WP_147043890.1">
    <property type="nucleotide sequence ID" value="NZ_BAABIR010000001.1"/>
</dbReference>
<keyword evidence="4" id="KW-1185">Reference proteome</keyword>
<dbReference type="EMBL" id="VOQQ01000001">
    <property type="protein sequence ID" value="TXC64467.1"/>
    <property type="molecule type" value="Genomic_DNA"/>
</dbReference>
<evidence type="ECO:0000313" key="3">
    <source>
        <dbReference type="EMBL" id="TXC64467.1"/>
    </source>
</evidence>
<keyword evidence="2" id="KW-1133">Transmembrane helix</keyword>
<comment type="caution">
    <text evidence="3">The sequence shown here is derived from an EMBL/GenBank/DDBJ whole genome shotgun (WGS) entry which is preliminary data.</text>
</comment>
<feature type="region of interest" description="Disordered" evidence="1">
    <location>
        <begin position="1"/>
        <end position="25"/>
    </location>
</feature>
<evidence type="ECO:0000256" key="1">
    <source>
        <dbReference type="SAM" id="MobiDB-lite"/>
    </source>
</evidence>
<organism evidence="3 4">
    <name type="scientific">Allosphingosinicella ginsenosidimutans</name>
    <dbReference type="NCBI Taxonomy" id="1176539"/>
    <lineage>
        <taxon>Bacteria</taxon>
        <taxon>Pseudomonadati</taxon>
        <taxon>Pseudomonadota</taxon>
        <taxon>Alphaproteobacteria</taxon>
        <taxon>Sphingomonadales</taxon>
        <taxon>Sphingomonadaceae</taxon>
        <taxon>Allosphingosinicella</taxon>
    </lineage>
</organism>
<evidence type="ECO:0000256" key="2">
    <source>
        <dbReference type="SAM" id="Phobius"/>
    </source>
</evidence>
<gene>
    <name evidence="3" type="ORF">FRZ32_12875</name>
</gene>
<name>A0A5C6TVT3_9SPHN</name>
<keyword evidence="2" id="KW-0472">Membrane</keyword>
<dbReference type="AlphaFoldDB" id="A0A5C6TVT3"/>